<name>A0AAN9PL71_CLITE</name>
<organism evidence="2 3">
    <name type="scientific">Clitoria ternatea</name>
    <name type="common">Butterfly pea</name>
    <dbReference type="NCBI Taxonomy" id="43366"/>
    <lineage>
        <taxon>Eukaryota</taxon>
        <taxon>Viridiplantae</taxon>
        <taxon>Streptophyta</taxon>
        <taxon>Embryophyta</taxon>
        <taxon>Tracheophyta</taxon>
        <taxon>Spermatophyta</taxon>
        <taxon>Magnoliopsida</taxon>
        <taxon>eudicotyledons</taxon>
        <taxon>Gunneridae</taxon>
        <taxon>Pentapetalae</taxon>
        <taxon>rosids</taxon>
        <taxon>fabids</taxon>
        <taxon>Fabales</taxon>
        <taxon>Fabaceae</taxon>
        <taxon>Papilionoideae</taxon>
        <taxon>50 kb inversion clade</taxon>
        <taxon>NPAAA clade</taxon>
        <taxon>indigoferoid/millettioid clade</taxon>
        <taxon>Phaseoleae</taxon>
        <taxon>Clitoria</taxon>
    </lineage>
</organism>
<evidence type="ECO:0000313" key="3">
    <source>
        <dbReference type="Proteomes" id="UP001359559"/>
    </source>
</evidence>
<dbReference type="PANTHER" id="PTHR45717">
    <property type="entry name" value="OS12G0527900 PROTEIN"/>
    <property type="match status" value="1"/>
</dbReference>
<keyword evidence="3" id="KW-1185">Reference proteome</keyword>
<evidence type="ECO:0000256" key="1">
    <source>
        <dbReference type="ARBA" id="ARBA00007626"/>
    </source>
</evidence>
<protein>
    <submittedName>
        <fullName evidence="2">Uncharacterized protein</fullName>
    </submittedName>
</protein>
<dbReference type="AlphaFoldDB" id="A0AAN9PL71"/>
<accession>A0AAN9PL71</accession>
<comment type="caution">
    <text evidence="2">The sequence shown here is derived from an EMBL/GenBank/DDBJ whole genome shotgun (WGS) entry which is preliminary data.</text>
</comment>
<comment type="similarity">
    <text evidence="1">Belongs to the PPR family. P subfamily.</text>
</comment>
<evidence type="ECO:0000313" key="2">
    <source>
        <dbReference type="EMBL" id="KAK7303635.1"/>
    </source>
</evidence>
<dbReference type="GO" id="GO:0005739">
    <property type="term" value="C:mitochondrion"/>
    <property type="evidence" value="ECO:0007669"/>
    <property type="project" value="TreeGrafter"/>
</dbReference>
<gene>
    <name evidence="2" type="ORF">RJT34_14546</name>
</gene>
<dbReference type="PANTHER" id="PTHR45717:SF20">
    <property type="entry name" value="OS07G0598500 PROTEIN"/>
    <property type="match status" value="1"/>
</dbReference>
<reference evidence="2 3" key="1">
    <citation type="submission" date="2024-01" db="EMBL/GenBank/DDBJ databases">
        <title>The genomes of 5 underutilized Papilionoideae crops provide insights into root nodulation and disease resistance.</title>
        <authorList>
            <person name="Yuan L."/>
        </authorList>
    </citation>
    <scope>NUCLEOTIDE SEQUENCE [LARGE SCALE GENOMIC DNA]</scope>
    <source>
        <strain evidence="2">LY-2023</strain>
        <tissue evidence="2">Leaf</tissue>
    </source>
</reference>
<dbReference type="Proteomes" id="UP001359559">
    <property type="component" value="Unassembled WGS sequence"/>
</dbReference>
<sequence>MKQGGVSLDNFSYRICINSCGVRSDIDGMERILKEMENRICALKKAEERLGMKNGQGYNHLITHYARLRMKSEVLRMGFGEKCLQEIKFLLRNQRLTKNMEDSKILHMMSRKRKVLDDEDILGLYPVTINQSRLSLQWWQFSMEVYGVSEARNQDACMVLI</sequence>
<proteinExistence type="inferred from homology"/>
<dbReference type="EMBL" id="JAYKXN010000003">
    <property type="protein sequence ID" value="KAK7303635.1"/>
    <property type="molecule type" value="Genomic_DNA"/>
</dbReference>